<dbReference type="Proteomes" id="UP000598054">
    <property type="component" value="Plasmid unnamed1"/>
</dbReference>
<organism evidence="7 8">
    <name type="scientific">Streptomyces californicus</name>
    <dbReference type="NCBI Taxonomy" id="67351"/>
    <lineage>
        <taxon>Bacteria</taxon>
        <taxon>Bacillati</taxon>
        <taxon>Actinomycetota</taxon>
        <taxon>Actinomycetes</taxon>
        <taxon>Kitasatosporales</taxon>
        <taxon>Streptomycetaceae</taxon>
        <taxon>Streptomyces</taxon>
    </lineage>
</organism>
<protein>
    <recommendedName>
        <fullName evidence="4">6-carboxy-5,6,7,8-tetrahydropterin synthase</fullName>
        <ecNumber evidence="3">4.1.2.50</ecNumber>
    </recommendedName>
    <alternativeName>
        <fullName evidence="5">Queuosine biosynthesis protein QueD</fullName>
    </alternativeName>
</protein>
<name>A0ABX7JH82_9ACTN</name>
<evidence type="ECO:0000313" key="8">
    <source>
        <dbReference type="Proteomes" id="UP000598054"/>
    </source>
</evidence>
<evidence type="ECO:0000256" key="2">
    <source>
        <dbReference type="ARBA" id="ARBA00008900"/>
    </source>
</evidence>
<evidence type="ECO:0000256" key="5">
    <source>
        <dbReference type="ARBA" id="ARBA00031449"/>
    </source>
</evidence>
<evidence type="ECO:0000256" key="3">
    <source>
        <dbReference type="ARBA" id="ARBA00012982"/>
    </source>
</evidence>
<dbReference type="GeneID" id="63984753"/>
<keyword evidence="7" id="KW-0614">Plasmid</keyword>
<dbReference type="InterPro" id="IPR038418">
    <property type="entry name" value="6-PTP_synth/QueD_sf"/>
</dbReference>
<dbReference type="EMBL" id="CP070250">
    <property type="protein sequence ID" value="QRV45908.1"/>
    <property type="molecule type" value="Genomic_DNA"/>
</dbReference>
<comment type="catalytic activity">
    <reaction evidence="6">
        <text>7,8-dihydroneopterin 3'-triphosphate + H2O = 6-carboxy-5,6,7,8-tetrahydropterin + triphosphate + acetaldehyde + 2 H(+)</text>
        <dbReference type="Rhea" id="RHEA:27966"/>
        <dbReference type="ChEBI" id="CHEBI:15343"/>
        <dbReference type="ChEBI" id="CHEBI:15377"/>
        <dbReference type="ChEBI" id="CHEBI:15378"/>
        <dbReference type="ChEBI" id="CHEBI:18036"/>
        <dbReference type="ChEBI" id="CHEBI:58462"/>
        <dbReference type="ChEBI" id="CHEBI:61032"/>
        <dbReference type="EC" id="4.1.2.50"/>
    </reaction>
</comment>
<dbReference type="SUPFAM" id="SSF55620">
    <property type="entry name" value="Tetrahydrobiopterin biosynthesis enzymes-like"/>
    <property type="match status" value="1"/>
</dbReference>
<reference evidence="7 8" key="1">
    <citation type="submission" date="2021-02" db="EMBL/GenBank/DDBJ databases">
        <title>FDA dAtabase for Regulatory Grade micrObial Sequences (FDA-ARGOS): Supporting development and validation of Infectious Disease Dx tests.</title>
        <authorList>
            <person name="Sproer C."/>
            <person name="Gronow S."/>
            <person name="Severitt S."/>
            <person name="Schroder I."/>
            <person name="Tallon L."/>
            <person name="Sadzewicz L."/>
            <person name="Zhao X."/>
            <person name="Boylan J."/>
            <person name="Ott S."/>
            <person name="Bowen H."/>
            <person name="Vavikolanu K."/>
            <person name="Mehta A."/>
            <person name="Aluvathingal J."/>
            <person name="Nadendla S."/>
            <person name="Lowell S."/>
            <person name="Myers T."/>
            <person name="Yan Y."/>
            <person name="Sichtig H."/>
        </authorList>
    </citation>
    <scope>NUCLEOTIDE SEQUENCE [LARGE SCALE GENOMIC DNA]</scope>
    <source>
        <strain evidence="7 8">FDAARGOS_1211</strain>
        <plasmid evidence="7 8">unnamed1</plasmid>
    </source>
</reference>
<dbReference type="RefSeq" id="WP_050494075.1">
    <property type="nucleotide sequence ID" value="NZ_CP070243.1"/>
</dbReference>
<geneLocation type="plasmid" evidence="7 8">
    <name>unnamed1</name>
</geneLocation>
<gene>
    <name evidence="7" type="ORF">I6J41_34555</name>
</gene>
<sequence>MTTPTHHESQASGCPCSADEAVSRVGTPGGHPAGAFAVTKLFDDLPCCHRSWAHDGKCRFLHGYERSFEIEFACAELDPVTGFVVDFSALKNVRALLNDQFDHTTLVAVNDPERPLFEELAARGVVDLRVMEHTGMEGAAAWVMDEAGRLVREATDCRVWIRRVEARECRKNSVVLTASAEDAAR</sequence>
<keyword evidence="8" id="KW-1185">Reference proteome</keyword>
<evidence type="ECO:0000256" key="1">
    <source>
        <dbReference type="ARBA" id="ARBA00005061"/>
    </source>
</evidence>
<comment type="similarity">
    <text evidence="2">Belongs to the PTPS family. QueD subfamily.</text>
</comment>
<evidence type="ECO:0000256" key="6">
    <source>
        <dbReference type="ARBA" id="ARBA00048807"/>
    </source>
</evidence>
<accession>A0ABX7JH82</accession>
<comment type="pathway">
    <text evidence="1">Purine metabolism; 7-cyano-7-deazaguanine biosynthesis.</text>
</comment>
<proteinExistence type="inferred from homology"/>
<dbReference type="InterPro" id="IPR007115">
    <property type="entry name" value="6-PTP_synth/QueD"/>
</dbReference>
<dbReference type="Gene3D" id="3.30.479.10">
    <property type="entry name" value="6-pyruvoyl tetrahydropterin synthase/QueD"/>
    <property type="match status" value="1"/>
</dbReference>
<dbReference type="EC" id="4.1.2.50" evidence="3"/>
<dbReference type="Pfam" id="PF01242">
    <property type="entry name" value="PTPS"/>
    <property type="match status" value="1"/>
</dbReference>
<evidence type="ECO:0000256" key="4">
    <source>
        <dbReference type="ARBA" id="ARBA00018141"/>
    </source>
</evidence>
<evidence type="ECO:0000313" key="7">
    <source>
        <dbReference type="EMBL" id="QRV45908.1"/>
    </source>
</evidence>